<dbReference type="Proteomes" id="UP000239649">
    <property type="component" value="Unassembled WGS sequence"/>
</dbReference>
<feature type="transmembrane region" description="Helical" evidence="2">
    <location>
        <begin position="142"/>
        <end position="160"/>
    </location>
</feature>
<evidence type="ECO:0000313" key="3">
    <source>
        <dbReference type="EMBL" id="PSC72873.1"/>
    </source>
</evidence>
<dbReference type="Pfam" id="PF04483">
    <property type="entry name" value="DUF565"/>
    <property type="match status" value="1"/>
</dbReference>
<dbReference type="PANTHER" id="PTHR33787:SF5">
    <property type="entry name" value="YCF20-LIKE PROTEIN"/>
    <property type="match status" value="1"/>
</dbReference>
<keyword evidence="4" id="KW-1185">Reference proteome</keyword>
<protein>
    <submittedName>
        <fullName evidence="3">Family Ycf20</fullName>
    </submittedName>
</protein>
<name>A0A2P6VFK6_9CHLO</name>
<comment type="caution">
    <text evidence="3">The sequence shown here is derived from an EMBL/GenBank/DDBJ whole genome shotgun (WGS) entry which is preliminary data.</text>
</comment>
<sequence length="167" mass="18233">MLPNAHALSGGAALQASGGRLASQRHCLGGGAPLWAPQARPALRCGARERTSRLAVEARTRQRRLLSYVLSAPQRVDRYLRSAWWRRWTWAGSSLATGYYAANILTLSFGALAVNDVLAAVVTLFFCEVVTHLYYTDNSNSLVLWYLNCFKMGLIASMLADAAKLGS</sequence>
<dbReference type="STRING" id="554055.A0A2P6VFK6"/>
<dbReference type="PANTHER" id="PTHR33787">
    <property type="match status" value="1"/>
</dbReference>
<feature type="transmembrane region" description="Helical" evidence="2">
    <location>
        <begin position="88"/>
        <end position="111"/>
    </location>
</feature>
<accession>A0A2P6VFK6</accession>
<comment type="similarity">
    <text evidence="1">Belongs to the ycf20 family.</text>
</comment>
<evidence type="ECO:0000256" key="1">
    <source>
        <dbReference type="ARBA" id="ARBA00009846"/>
    </source>
</evidence>
<evidence type="ECO:0000313" key="4">
    <source>
        <dbReference type="Proteomes" id="UP000239649"/>
    </source>
</evidence>
<dbReference type="InterPro" id="IPR007572">
    <property type="entry name" value="Uncharacterised_Ycf20"/>
</dbReference>
<proteinExistence type="inferred from homology"/>
<keyword evidence="2" id="KW-0812">Transmembrane</keyword>
<gene>
    <name evidence="3" type="ORF">C2E20_3985</name>
</gene>
<keyword evidence="2" id="KW-1133">Transmembrane helix</keyword>
<evidence type="ECO:0000256" key="2">
    <source>
        <dbReference type="SAM" id="Phobius"/>
    </source>
</evidence>
<dbReference type="EMBL" id="LHPF02000009">
    <property type="protein sequence ID" value="PSC72873.1"/>
    <property type="molecule type" value="Genomic_DNA"/>
</dbReference>
<dbReference type="AlphaFoldDB" id="A0A2P6VFK6"/>
<reference evidence="3 4" key="1">
    <citation type="journal article" date="2018" name="Plant J.">
        <title>Genome sequences of Chlorella sorokiniana UTEX 1602 and Micractinium conductrix SAG 241.80: implications to maltose excretion by a green alga.</title>
        <authorList>
            <person name="Arriola M.B."/>
            <person name="Velmurugan N."/>
            <person name="Zhang Y."/>
            <person name="Plunkett M.H."/>
            <person name="Hondzo H."/>
            <person name="Barney B.M."/>
        </authorList>
    </citation>
    <scope>NUCLEOTIDE SEQUENCE [LARGE SCALE GENOMIC DNA]</scope>
    <source>
        <strain evidence="3 4">SAG 241.80</strain>
    </source>
</reference>
<feature type="transmembrane region" description="Helical" evidence="2">
    <location>
        <begin position="117"/>
        <end position="135"/>
    </location>
</feature>
<dbReference type="OrthoDB" id="5493at2759"/>
<keyword evidence="2" id="KW-0472">Membrane</keyword>
<organism evidence="3 4">
    <name type="scientific">Micractinium conductrix</name>
    <dbReference type="NCBI Taxonomy" id="554055"/>
    <lineage>
        <taxon>Eukaryota</taxon>
        <taxon>Viridiplantae</taxon>
        <taxon>Chlorophyta</taxon>
        <taxon>core chlorophytes</taxon>
        <taxon>Trebouxiophyceae</taxon>
        <taxon>Chlorellales</taxon>
        <taxon>Chlorellaceae</taxon>
        <taxon>Chlorella clade</taxon>
        <taxon>Micractinium</taxon>
    </lineage>
</organism>